<proteinExistence type="predicted"/>
<accession>A0ACB7UC96</accession>
<organism evidence="1 2">
    <name type="scientific">Dioscorea alata</name>
    <name type="common">Purple yam</name>
    <dbReference type="NCBI Taxonomy" id="55571"/>
    <lineage>
        <taxon>Eukaryota</taxon>
        <taxon>Viridiplantae</taxon>
        <taxon>Streptophyta</taxon>
        <taxon>Embryophyta</taxon>
        <taxon>Tracheophyta</taxon>
        <taxon>Spermatophyta</taxon>
        <taxon>Magnoliopsida</taxon>
        <taxon>Liliopsida</taxon>
        <taxon>Dioscoreales</taxon>
        <taxon>Dioscoreaceae</taxon>
        <taxon>Dioscorea</taxon>
    </lineage>
</organism>
<protein>
    <submittedName>
        <fullName evidence="1">Uncharacterized protein</fullName>
    </submittedName>
</protein>
<name>A0ACB7UC96_DIOAL</name>
<evidence type="ECO:0000313" key="1">
    <source>
        <dbReference type="EMBL" id="KAH7657908.1"/>
    </source>
</evidence>
<dbReference type="EMBL" id="CM037027">
    <property type="protein sequence ID" value="KAH7657908.1"/>
    <property type="molecule type" value="Genomic_DNA"/>
</dbReference>
<evidence type="ECO:0000313" key="2">
    <source>
        <dbReference type="Proteomes" id="UP000827976"/>
    </source>
</evidence>
<keyword evidence="2" id="KW-1185">Reference proteome</keyword>
<gene>
    <name evidence="1" type="ORF">IHE45_17G051300</name>
</gene>
<sequence>MEDNPRKMELMRMDADLHVLGLKVSYHEKNLASLNVEMNSVSESILDLQVGEWYVSHVHHGETSKNQGQMITVKHTIEKILQQGNTEAGIICKLKKFQPQASMFPWTKDVVGVVATLGSVKDDNLSRLLSEYLGSEIMLAVVCKTLEDVKALEKYAKEGMIDKIAGLYGLGPSFGKPLDGSFHAISLENLRAYCGKFWVNDPQKRLDLLKPRLPDGKCPPGFLGFAVNMIDIDHNYFSYHTVKGHGLRETLFYSMFSRLQVYRSRVEMELAMPCISEGAISLDGVMIKANGLYYLGGSKDDIVRFPTTFGRPTPPMEILETQDQMNPLKWKKEWLHEDILREETLLKKVKGMYRTKQEEYKKILNDTHQDILKVLPK</sequence>
<reference evidence="2" key="1">
    <citation type="journal article" date="2022" name="Nat. Commun.">
        <title>Chromosome evolution and the genetic basis of agronomically important traits in greater yam.</title>
        <authorList>
            <person name="Bredeson J.V."/>
            <person name="Lyons J.B."/>
            <person name="Oniyinde I.O."/>
            <person name="Okereke N.R."/>
            <person name="Kolade O."/>
            <person name="Nnabue I."/>
            <person name="Nwadili C.O."/>
            <person name="Hribova E."/>
            <person name="Parker M."/>
            <person name="Nwogha J."/>
            <person name="Shu S."/>
            <person name="Carlson J."/>
            <person name="Kariba R."/>
            <person name="Muthemba S."/>
            <person name="Knop K."/>
            <person name="Barton G.J."/>
            <person name="Sherwood A.V."/>
            <person name="Lopez-Montes A."/>
            <person name="Asiedu R."/>
            <person name="Jamnadass R."/>
            <person name="Muchugi A."/>
            <person name="Goodstein D."/>
            <person name="Egesi C.N."/>
            <person name="Featherston J."/>
            <person name="Asfaw A."/>
            <person name="Simpson G.G."/>
            <person name="Dolezel J."/>
            <person name="Hendre P.S."/>
            <person name="Van Deynze A."/>
            <person name="Kumar P.L."/>
            <person name="Obidiegwu J.E."/>
            <person name="Bhattacharjee R."/>
            <person name="Rokhsar D.S."/>
        </authorList>
    </citation>
    <scope>NUCLEOTIDE SEQUENCE [LARGE SCALE GENOMIC DNA]</scope>
    <source>
        <strain evidence="2">cv. TDa95/00328</strain>
    </source>
</reference>
<dbReference type="Proteomes" id="UP000827976">
    <property type="component" value="Chromosome 17"/>
</dbReference>
<comment type="caution">
    <text evidence="1">The sequence shown here is derived from an EMBL/GenBank/DDBJ whole genome shotgun (WGS) entry which is preliminary data.</text>
</comment>